<dbReference type="EMBL" id="JAQQFR010000002">
    <property type="protein sequence ID" value="MFL9877241.1"/>
    <property type="molecule type" value="Genomic_DNA"/>
</dbReference>
<dbReference type="InterPro" id="IPR028082">
    <property type="entry name" value="Peripla_BP_I"/>
</dbReference>
<feature type="chain" id="PRO_5045892195" evidence="5">
    <location>
        <begin position="32"/>
        <end position="391"/>
    </location>
</feature>
<evidence type="ECO:0000256" key="5">
    <source>
        <dbReference type="SAM" id="SignalP"/>
    </source>
</evidence>
<dbReference type="PANTHER" id="PTHR30483:SF6">
    <property type="entry name" value="PERIPLASMIC BINDING PROTEIN OF ABC TRANSPORTER FOR NATURAL AMINO ACIDS"/>
    <property type="match status" value="1"/>
</dbReference>
<protein>
    <submittedName>
        <fullName evidence="7">ABC transporter substrate-binding protein</fullName>
    </submittedName>
</protein>
<organism evidence="7 8">
    <name type="scientific">Herbaspirillum rhizosphaerae</name>
    <dbReference type="NCBI Taxonomy" id="346179"/>
    <lineage>
        <taxon>Bacteria</taxon>
        <taxon>Pseudomonadati</taxon>
        <taxon>Pseudomonadota</taxon>
        <taxon>Betaproteobacteria</taxon>
        <taxon>Burkholderiales</taxon>
        <taxon>Oxalobacteraceae</taxon>
        <taxon>Herbaspirillum</taxon>
    </lineage>
</organism>
<dbReference type="InterPro" id="IPR051010">
    <property type="entry name" value="BCAA_transport"/>
</dbReference>
<evidence type="ECO:0000313" key="7">
    <source>
        <dbReference type="EMBL" id="MFL9877241.1"/>
    </source>
</evidence>
<sequence length="391" mass="40872">MRFNMLKTALKTLPALMIGATLAASANSAMAADVKLGLAAALTGPAAKYGVAIKNGFTLAADEVNAKGGVNGNKLVLIAEDEQGKKEEAINVFKKLIFQDKVLMVFGPTLSNSAFAADPIANAAKVVAFGTSNTADGITAMGPFTFRNSVMEADVLPVTVKAAVKHFSIKKVAVIYGNDDAFTKSGYDVFKATLEQQKVPVTTTEAYAKGDVDFKAQLTKIKAGNPDAIVCSCLAEEAANIILQTRALGMKQPFIGGNGLNSPKLFEIAKDAGDNTLMGSPWSSENLTPANKAFIAAYKAKFGSDPDQFSAQAYDALHVVAEALKNVKLSGALDKDRDALRLALPAVKIDGATGKFAFRAAPAVAGKQVGFDAQQEAVVSIAKGGKFTLLK</sequence>
<dbReference type="Pfam" id="PF13458">
    <property type="entry name" value="Peripla_BP_6"/>
    <property type="match status" value="1"/>
</dbReference>
<feature type="signal peptide" evidence="5">
    <location>
        <begin position="1"/>
        <end position="31"/>
    </location>
</feature>
<dbReference type="Gene3D" id="3.40.50.2300">
    <property type="match status" value="2"/>
</dbReference>
<keyword evidence="2" id="KW-0813">Transport</keyword>
<keyword evidence="3 5" id="KW-0732">Signal</keyword>
<evidence type="ECO:0000313" key="8">
    <source>
        <dbReference type="Proteomes" id="UP001629214"/>
    </source>
</evidence>
<dbReference type="CDD" id="cd06348">
    <property type="entry name" value="PBP1_ABC_HAAT-like"/>
    <property type="match status" value="1"/>
</dbReference>
<keyword evidence="4" id="KW-0029">Amino-acid transport</keyword>
<proteinExistence type="inferred from homology"/>
<gene>
    <name evidence="7" type="ORF">PQR63_02510</name>
</gene>
<dbReference type="Proteomes" id="UP001629214">
    <property type="component" value="Unassembled WGS sequence"/>
</dbReference>
<keyword evidence="8" id="KW-1185">Reference proteome</keyword>
<evidence type="ECO:0000256" key="1">
    <source>
        <dbReference type="ARBA" id="ARBA00010062"/>
    </source>
</evidence>
<evidence type="ECO:0000259" key="6">
    <source>
        <dbReference type="Pfam" id="PF13458"/>
    </source>
</evidence>
<feature type="domain" description="Leucine-binding protein" evidence="6">
    <location>
        <begin position="34"/>
        <end position="361"/>
    </location>
</feature>
<evidence type="ECO:0000256" key="4">
    <source>
        <dbReference type="ARBA" id="ARBA00022970"/>
    </source>
</evidence>
<dbReference type="RefSeq" id="WP_408165393.1">
    <property type="nucleotide sequence ID" value="NZ_JAQQFR010000002.1"/>
</dbReference>
<reference evidence="7 8" key="1">
    <citation type="journal article" date="2024" name="Chem. Sci.">
        <title>Discovery of megapolipeptins by genome mining of a Burkholderiales bacteria collection.</title>
        <authorList>
            <person name="Paulo B.S."/>
            <person name="Recchia M.J.J."/>
            <person name="Lee S."/>
            <person name="Fergusson C.H."/>
            <person name="Romanowski S.B."/>
            <person name="Hernandez A."/>
            <person name="Krull N."/>
            <person name="Liu D.Y."/>
            <person name="Cavanagh H."/>
            <person name="Bos A."/>
            <person name="Gray C.A."/>
            <person name="Murphy B.T."/>
            <person name="Linington R.G."/>
            <person name="Eustaquio A.S."/>
        </authorList>
    </citation>
    <scope>NUCLEOTIDE SEQUENCE [LARGE SCALE GENOMIC DNA]</scope>
    <source>
        <strain evidence="7 8">RL21-008-BIB-B</strain>
    </source>
</reference>
<dbReference type="SUPFAM" id="SSF53822">
    <property type="entry name" value="Periplasmic binding protein-like I"/>
    <property type="match status" value="1"/>
</dbReference>
<dbReference type="PANTHER" id="PTHR30483">
    <property type="entry name" value="LEUCINE-SPECIFIC-BINDING PROTEIN"/>
    <property type="match status" value="1"/>
</dbReference>
<evidence type="ECO:0000256" key="3">
    <source>
        <dbReference type="ARBA" id="ARBA00022729"/>
    </source>
</evidence>
<dbReference type="PRINTS" id="PR00337">
    <property type="entry name" value="LEUILEVALBP"/>
</dbReference>
<dbReference type="InterPro" id="IPR028081">
    <property type="entry name" value="Leu-bd"/>
</dbReference>
<comment type="caution">
    <text evidence="7">The sequence shown here is derived from an EMBL/GenBank/DDBJ whole genome shotgun (WGS) entry which is preliminary data.</text>
</comment>
<comment type="similarity">
    <text evidence="1">Belongs to the leucine-binding protein family.</text>
</comment>
<accession>A0ABW8Z2G5</accession>
<dbReference type="InterPro" id="IPR000709">
    <property type="entry name" value="Leu_Ile_Val-bd"/>
</dbReference>
<evidence type="ECO:0000256" key="2">
    <source>
        <dbReference type="ARBA" id="ARBA00022448"/>
    </source>
</evidence>
<name>A0ABW8Z2G5_9BURK</name>